<evidence type="ECO:0000313" key="6">
    <source>
        <dbReference type="EMBL" id="TVY04170.1"/>
    </source>
</evidence>
<keyword evidence="3" id="KW-0804">Transcription</keyword>
<dbReference type="InterPro" id="IPR009057">
    <property type="entry name" value="Homeodomain-like_sf"/>
</dbReference>
<reference evidence="6 7" key="1">
    <citation type="submission" date="2019-07" db="EMBL/GenBank/DDBJ databases">
        <authorList>
            <person name="Kim J."/>
        </authorList>
    </citation>
    <scope>NUCLEOTIDE SEQUENCE [LARGE SCALE GENOMIC DNA]</scope>
    <source>
        <strain evidence="6 7">G13</strain>
    </source>
</reference>
<evidence type="ECO:0000259" key="5">
    <source>
        <dbReference type="PROSITE" id="PS50977"/>
    </source>
</evidence>
<dbReference type="Proteomes" id="UP000316330">
    <property type="component" value="Unassembled WGS sequence"/>
</dbReference>
<accession>A0A559JWI7</accession>
<evidence type="ECO:0000256" key="1">
    <source>
        <dbReference type="ARBA" id="ARBA00023015"/>
    </source>
</evidence>
<dbReference type="InterPro" id="IPR036271">
    <property type="entry name" value="Tet_transcr_reg_TetR-rel_C_sf"/>
</dbReference>
<dbReference type="SUPFAM" id="SSF46689">
    <property type="entry name" value="Homeodomain-like"/>
    <property type="match status" value="1"/>
</dbReference>
<dbReference type="SUPFAM" id="SSF48498">
    <property type="entry name" value="Tetracyclin repressor-like, C-terminal domain"/>
    <property type="match status" value="1"/>
</dbReference>
<dbReference type="EMBL" id="VNJJ01000001">
    <property type="protein sequence ID" value="TVY04170.1"/>
    <property type="molecule type" value="Genomic_DNA"/>
</dbReference>
<keyword evidence="7" id="KW-1185">Reference proteome</keyword>
<name>A0A559JWI7_9BACL</name>
<dbReference type="PRINTS" id="PR00455">
    <property type="entry name" value="HTHTETR"/>
</dbReference>
<dbReference type="PANTHER" id="PTHR47506">
    <property type="entry name" value="TRANSCRIPTIONAL REGULATORY PROTEIN"/>
    <property type="match status" value="1"/>
</dbReference>
<evidence type="ECO:0000313" key="7">
    <source>
        <dbReference type="Proteomes" id="UP000316330"/>
    </source>
</evidence>
<feature type="DNA-binding region" description="H-T-H motif" evidence="4">
    <location>
        <begin position="29"/>
        <end position="48"/>
    </location>
</feature>
<keyword evidence="2 4" id="KW-0238">DNA-binding</keyword>
<evidence type="ECO:0000256" key="3">
    <source>
        <dbReference type="ARBA" id="ARBA00023163"/>
    </source>
</evidence>
<evidence type="ECO:0000256" key="2">
    <source>
        <dbReference type="ARBA" id="ARBA00023125"/>
    </source>
</evidence>
<organism evidence="6 7">
    <name type="scientific">Cohnella terricola</name>
    <dbReference type="NCBI Taxonomy" id="1289167"/>
    <lineage>
        <taxon>Bacteria</taxon>
        <taxon>Bacillati</taxon>
        <taxon>Bacillota</taxon>
        <taxon>Bacilli</taxon>
        <taxon>Bacillales</taxon>
        <taxon>Paenibacillaceae</taxon>
        <taxon>Cohnella</taxon>
    </lineage>
</organism>
<dbReference type="Gene3D" id="1.10.357.10">
    <property type="entry name" value="Tetracycline Repressor, domain 2"/>
    <property type="match status" value="1"/>
</dbReference>
<feature type="domain" description="HTH tetR-type" evidence="5">
    <location>
        <begin position="6"/>
        <end position="66"/>
    </location>
</feature>
<protein>
    <submittedName>
        <fullName evidence="6">TetR/AcrR family transcriptional regulator</fullName>
    </submittedName>
</protein>
<gene>
    <name evidence="6" type="ORF">FPZ45_00785</name>
</gene>
<comment type="caution">
    <text evidence="6">The sequence shown here is derived from an EMBL/GenBank/DDBJ whole genome shotgun (WGS) entry which is preliminary data.</text>
</comment>
<keyword evidence="1" id="KW-0805">Transcription regulation</keyword>
<dbReference type="OrthoDB" id="9809772at2"/>
<sequence length="194" mass="22269">MMNTKKSTHQNIMDTAQKLIQRKGFNAFSYADIAKELDIKTSSIHYYFPSKTDLGLELMKRYRKTIQEVLEQVDQSELGSREKLQEYLQAYQSIFSEDGRICLCVMLSSDIITLEDSIQQEVKLFLQLNLDWLAKTLEEGVKCNAFNCHADTHAEASLFLSTLIGSMLLARANPKSLSFHQIGQVLYDKYTLHD</sequence>
<dbReference type="GO" id="GO:0003677">
    <property type="term" value="F:DNA binding"/>
    <property type="evidence" value="ECO:0007669"/>
    <property type="project" value="UniProtKB-UniRule"/>
</dbReference>
<proteinExistence type="predicted"/>
<evidence type="ECO:0000256" key="4">
    <source>
        <dbReference type="PROSITE-ProRule" id="PRU00335"/>
    </source>
</evidence>
<dbReference type="PROSITE" id="PS50977">
    <property type="entry name" value="HTH_TETR_2"/>
    <property type="match status" value="1"/>
</dbReference>
<dbReference type="AlphaFoldDB" id="A0A559JWI7"/>
<dbReference type="Pfam" id="PF00440">
    <property type="entry name" value="TetR_N"/>
    <property type="match status" value="1"/>
</dbReference>
<dbReference type="PANTHER" id="PTHR47506:SF6">
    <property type="entry name" value="HTH-TYPE TRANSCRIPTIONAL REPRESSOR NEMR"/>
    <property type="match status" value="1"/>
</dbReference>
<dbReference type="InterPro" id="IPR001647">
    <property type="entry name" value="HTH_TetR"/>
</dbReference>
<dbReference type="RefSeq" id="WP_144697345.1">
    <property type="nucleotide sequence ID" value="NZ_VNJJ01000001.1"/>
</dbReference>